<evidence type="ECO:0000313" key="3">
    <source>
        <dbReference type="EMBL" id="BBZ21289.1"/>
    </source>
</evidence>
<dbReference type="KEGG" id="mgad:MGAD_56240"/>
<protein>
    <submittedName>
        <fullName evidence="3">2-hydroxy-6-ketonona-2,4-dienedioic acid hydrolase</fullName>
    </submittedName>
</protein>
<organism evidence="3 4">
    <name type="scientific">Mycolicibacterium gadium</name>
    <name type="common">Mycobacterium gadium</name>
    <dbReference type="NCBI Taxonomy" id="1794"/>
    <lineage>
        <taxon>Bacteria</taxon>
        <taxon>Bacillati</taxon>
        <taxon>Actinomycetota</taxon>
        <taxon>Actinomycetes</taxon>
        <taxon>Mycobacteriales</taxon>
        <taxon>Mycobacteriaceae</taxon>
        <taxon>Mycolicibacterium</taxon>
    </lineage>
</organism>
<dbReference type="AlphaFoldDB" id="A0A7I7WUG3"/>
<proteinExistence type="predicted"/>
<dbReference type="GO" id="GO:0016787">
    <property type="term" value="F:hydrolase activity"/>
    <property type="evidence" value="ECO:0007669"/>
    <property type="project" value="UniProtKB-KW"/>
</dbReference>
<dbReference type="InterPro" id="IPR029058">
    <property type="entry name" value="AB_hydrolase_fold"/>
</dbReference>
<dbReference type="InterPro" id="IPR000073">
    <property type="entry name" value="AB_hydrolase_1"/>
</dbReference>
<gene>
    <name evidence="3" type="ORF">MGAD_56240</name>
</gene>
<evidence type="ECO:0000259" key="2">
    <source>
        <dbReference type="Pfam" id="PF00561"/>
    </source>
</evidence>
<keyword evidence="1 3" id="KW-0378">Hydrolase</keyword>
<dbReference type="Proteomes" id="UP000466187">
    <property type="component" value="Chromosome"/>
</dbReference>
<dbReference type="Pfam" id="PF00561">
    <property type="entry name" value="Abhydrolase_1"/>
    <property type="match status" value="1"/>
</dbReference>
<dbReference type="SUPFAM" id="SSF53474">
    <property type="entry name" value="alpha/beta-Hydrolases"/>
    <property type="match status" value="1"/>
</dbReference>
<sequence>MPETSPLLDFESVWSDLQGVAFSQGYIDAAGVRTRYLHAGDSAKPALIFLHGSGGHAEAYVRNLESHAEHFSTWSIDMLGHGYTDKPGHALEVDHYVSHLMAFLDAIGVERAHISGESLGGWVAARAATDHPNRIDRLVLNTAGGSQADPEVMKRIIALSMAAAENPTWETVQARIKWLMADKSKDYDDIVASRQRVYRQPGFAAAMKDIMALQDPEIRARNLLGPREYGLITAPTMVVWTSDDPTADVAEGRRIASMISGARFELMPGCGHWPQYEDPKTFNRLHLDFLLGKQ</sequence>
<dbReference type="PANTHER" id="PTHR43798">
    <property type="entry name" value="MONOACYLGLYCEROL LIPASE"/>
    <property type="match status" value="1"/>
</dbReference>
<accession>A0A7I7WUG3</accession>
<feature type="domain" description="AB hydrolase-1" evidence="2">
    <location>
        <begin position="45"/>
        <end position="279"/>
    </location>
</feature>
<dbReference type="EMBL" id="AP022608">
    <property type="protein sequence ID" value="BBZ21289.1"/>
    <property type="molecule type" value="Genomic_DNA"/>
</dbReference>
<evidence type="ECO:0000256" key="1">
    <source>
        <dbReference type="ARBA" id="ARBA00022801"/>
    </source>
</evidence>
<dbReference type="GO" id="GO:0016020">
    <property type="term" value="C:membrane"/>
    <property type="evidence" value="ECO:0007669"/>
    <property type="project" value="TreeGrafter"/>
</dbReference>
<name>A0A7I7WUG3_MYCGU</name>
<dbReference type="Gene3D" id="3.40.50.1820">
    <property type="entry name" value="alpha/beta hydrolase"/>
    <property type="match status" value="1"/>
</dbReference>
<dbReference type="PRINTS" id="PR00111">
    <property type="entry name" value="ABHYDROLASE"/>
</dbReference>
<evidence type="ECO:0000313" key="4">
    <source>
        <dbReference type="Proteomes" id="UP000466187"/>
    </source>
</evidence>
<dbReference type="InterPro" id="IPR050266">
    <property type="entry name" value="AB_hydrolase_sf"/>
</dbReference>
<reference evidence="3 4" key="1">
    <citation type="journal article" date="2019" name="Emerg. Microbes Infect.">
        <title>Comprehensive subspecies identification of 175 nontuberculous mycobacteria species based on 7547 genomic profiles.</title>
        <authorList>
            <person name="Matsumoto Y."/>
            <person name="Kinjo T."/>
            <person name="Motooka D."/>
            <person name="Nabeya D."/>
            <person name="Jung N."/>
            <person name="Uechi K."/>
            <person name="Horii T."/>
            <person name="Iida T."/>
            <person name="Fujita J."/>
            <person name="Nakamura S."/>
        </authorList>
    </citation>
    <scope>NUCLEOTIDE SEQUENCE [LARGE SCALE GENOMIC DNA]</scope>
    <source>
        <strain evidence="3 4">JCM 12688</strain>
    </source>
</reference>
<dbReference type="PANTHER" id="PTHR43798:SF31">
    <property type="entry name" value="AB HYDROLASE SUPERFAMILY PROTEIN YCLE"/>
    <property type="match status" value="1"/>
</dbReference>